<dbReference type="AlphaFoldDB" id="S0FBP9"/>
<evidence type="ECO:0000313" key="1">
    <source>
        <dbReference type="EMBL" id="EEF77714.1"/>
    </source>
</evidence>
<dbReference type="Proteomes" id="UP000014073">
    <property type="component" value="Unassembled WGS sequence"/>
</dbReference>
<proteinExistence type="predicted"/>
<evidence type="ECO:0000313" key="2">
    <source>
        <dbReference type="Proteomes" id="UP000014073"/>
    </source>
</evidence>
<dbReference type="HOGENOM" id="CLU_3229503_0_0_10"/>
<dbReference type="STRING" id="547042.BACCOPRO_03237"/>
<gene>
    <name evidence="1" type="ORF">BACCOPRO_03237</name>
</gene>
<organism evidence="1 2">
    <name type="scientific">Phocaeicola coprophilus DSM 18228 = JCM 13818</name>
    <dbReference type="NCBI Taxonomy" id="547042"/>
    <lineage>
        <taxon>Bacteria</taxon>
        <taxon>Pseudomonadati</taxon>
        <taxon>Bacteroidota</taxon>
        <taxon>Bacteroidia</taxon>
        <taxon>Bacteroidales</taxon>
        <taxon>Bacteroidaceae</taxon>
        <taxon>Phocaeicola</taxon>
    </lineage>
</organism>
<comment type="caution">
    <text evidence="1">The sequence shown here is derived from an EMBL/GenBank/DDBJ whole genome shotgun (WGS) entry which is preliminary data.</text>
</comment>
<name>S0FBP9_9BACT</name>
<reference evidence="1 2" key="1">
    <citation type="submission" date="2008-12" db="EMBL/GenBank/DDBJ databases">
        <authorList>
            <person name="Fulton L."/>
            <person name="Clifton S."/>
            <person name="Fulton B."/>
            <person name="Xu J."/>
            <person name="Minx P."/>
            <person name="Pepin K.H."/>
            <person name="Johnson M."/>
            <person name="Bhonagiri V."/>
            <person name="Nash W.E."/>
            <person name="Mardis E.R."/>
            <person name="Wilson R.K."/>
        </authorList>
    </citation>
    <scope>NUCLEOTIDE SEQUENCE [LARGE SCALE GENOMIC DNA]</scope>
    <source>
        <strain evidence="1 2">DSM 18228</strain>
    </source>
</reference>
<accession>S0FBP9</accession>
<sequence length="43" mass="5387">MCHFSNLFDFSYIFSSLRRRKDTDFISKKHDRYINLSYEFKDD</sequence>
<dbReference type="EMBL" id="ACBW01000205">
    <property type="protein sequence ID" value="EEF77714.1"/>
    <property type="molecule type" value="Genomic_DNA"/>
</dbReference>
<protein>
    <submittedName>
        <fullName evidence="1">Uncharacterized protein</fullName>
    </submittedName>
</protein>
<keyword evidence="2" id="KW-1185">Reference proteome</keyword>